<dbReference type="EMBL" id="CM042039">
    <property type="protein sequence ID" value="KAI3725528.1"/>
    <property type="molecule type" value="Genomic_DNA"/>
</dbReference>
<sequence>MAYFKYSQFSSSSMPPGKWKYDAFLSFRGEDTRYNFVDHLYAALVQRGLCVFKDDEELKTGKAISPELLKAIEGSRFAVVVFSKNYANSSWCLIELAKIMECRNRMGQKVLPVFYHVDPSDIRRQKNNVDIFFQQHEKKLRKEMHTVKKWRKALTAAANLSGLHISKKFKEGESTYINKIVQDILGDIQPCDMEKKLVGINSHMDALNSLLGKKRKRRGKHLCRKAFVWESAFDRLAKTPNAEIFETLKLSFDGLEVSKKNIFLDIACFFKGKPIEHVTKVLRSCGFDPLIGISVLIEKSLITVSNNRIGMHDLTQQMGWKIVRESFPNSRLWQLEDIHDYINKNRKLKAIEAIVVSDKQYDDDDDEYEENVGFSANVLKE</sequence>
<accession>A0ACB9BUC2</accession>
<proteinExistence type="predicted"/>
<protein>
    <submittedName>
        <fullName evidence="1">Uncharacterized protein</fullName>
    </submittedName>
</protein>
<name>A0ACB9BUC2_9ASTR</name>
<reference evidence="1 2" key="2">
    <citation type="journal article" date="2022" name="Mol. Ecol. Resour.">
        <title>The genomes of chicory, endive, great burdock and yacon provide insights into Asteraceae paleo-polyploidization history and plant inulin production.</title>
        <authorList>
            <person name="Fan W."/>
            <person name="Wang S."/>
            <person name="Wang H."/>
            <person name="Wang A."/>
            <person name="Jiang F."/>
            <person name="Liu H."/>
            <person name="Zhao H."/>
            <person name="Xu D."/>
            <person name="Zhang Y."/>
        </authorList>
    </citation>
    <scope>NUCLEOTIDE SEQUENCE [LARGE SCALE GENOMIC DNA]</scope>
    <source>
        <strain evidence="2">cv. Yunnan</strain>
        <tissue evidence="1">Leaves</tissue>
    </source>
</reference>
<gene>
    <name evidence="1" type="ORF">L1987_65318</name>
</gene>
<reference evidence="2" key="1">
    <citation type="journal article" date="2022" name="Mol. Ecol. Resour.">
        <title>The genomes of chicory, endive, great burdock and yacon provide insights into Asteraceae palaeo-polyploidization history and plant inulin production.</title>
        <authorList>
            <person name="Fan W."/>
            <person name="Wang S."/>
            <person name="Wang H."/>
            <person name="Wang A."/>
            <person name="Jiang F."/>
            <person name="Liu H."/>
            <person name="Zhao H."/>
            <person name="Xu D."/>
            <person name="Zhang Y."/>
        </authorList>
    </citation>
    <scope>NUCLEOTIDE SEQUENCE [LARGE SCALE GENOMIC DNA]</scope>
    <source>
        <strain evidence="2">cv. Yunnan</strain>
    </source>
</reference>
<comment type="caution">
    <text evidence="1">The sequence shown here is derived from an EMBL/GenBank/DDBJ whole genome shotgun (WGS) entry which is preliminary data.</text>
</comment>
<organism evidence="1 2">
    <name type="scientific">Smallanthus sonchifolius</name>
    <dbReference type="NCBI Taxonomy" id="185202"/>
    <lineage>
        <taxon>Eukaryota</taxon>
        <taxon>Viridiplantae</taxon>
        <taxon>Streptophyta</taxon>
        <taxon>Embryophyta</taxon>
        <taxon>Tracheophyta</taxon>
        <taxon>Spermatophyta</taxon>
        <taxon>Magnoliopsida</taxon>
        <taxon>eudicotyledons</taxon>
        <taxon>Gunneridae</taxon>
        <taxon>Pentapetalae</taxon>
        <taxon>asterids</taxon>
        <taxon>campanulids</taxon>
        <taxon>Asterales</taxon>
        <taxon>Asteraceae</taxon>
        <taxon>Asteroideae</taxon>
        <taxon>Heliantheae alliance</taxon>
        <taxon>Millerieae</taxon>
        <taxon>Smallanthus</taxon>
    </lineage>
</organism>
<dbReference type="Proteomes" id="UP001056120">
    <property type="component" value="Linkage Group LG22"/>
</dbReference>
<evidence type="ECO:0000313" key="2">
    <source>
        <dbReference type="Proteomes" id="UP001056120"/>
    </source>
</evidence>
<evidence type="ECO:0000313" key="1">
    <source>
        <dbReference type="EMBL" id="KAI3725528.1"/>
    </source>
</evidence>
<keyword evidence="2" id="KW-1185">Reference proteome</keyword>